<dbReference type="STRING" id="419481.SAMN05216233_104211"/>
<proteinExistence type="predicted"/>
<dbReference type="Pfam" id="PF19268">
    <property type="entry name" value="CIS_TMP"/>
    <property type="match status" value="2"/>
</dbReference>
<feature type="compositionally biased region" description="Basic and acidic residues" evidence="1">
    <location>
        <begin position="497"/>
        <end position="516"/>
    </location>
</feature>
<gene>
    <name evidence="2" type="ORF">SAMN05216233_104211</name>
</gene>
<dbReference type="EMBL" id="FMUX01000004">
    <property type="protein sequence ID" value="SCY14510.1"/>
    <property type="molecule type" value="Genomic_DNA"/>
</dbReference>
<name>A0A1G5DJD2_9BACT</name>
<dbReference type="InterPro" id="IPR045538">
    <property type="entry name" value="CIS_TMP"/>
</dbReference>
<evidence type="ECO:0000256" key="1">
    <source>
        <dbReference type="SAM" id="MobiDB-lite"/>
    </source>
</evidence>
<reference evidence="2 3" key="1">
    <citation type="submission" date="2016-10" db="EMBL/GenBank/DDBJ databases">
        <authorList>
            <person name="de Groot N.N."/>
        </authorList>
    </citation>
    <scope>NUCLEOTIDE SEQUENCE [LARGE SCALE GENOMIC DNA]</scope>
    <source>
        <strain evidence="2 3">AA1</strain>
    </source>
</reference>
<feature type="region of interest" description="Disordered" evidence="1">
    <location>
        <begin position="497"/>
        <end position="565"/>
    </location>
</feature>
<accession>A0A1G5DJD2</accession>
<evidence type="ECO:0000313" key="2">
    <source>
        <dbReference type="EMBL" id="SCY14510.1"/>
    </source>
</evidence>
<keyword evidence="3" id="KW-1185">Reference proteome</keyword>
<evidence type="ECO:0000313" key="3">
    <source>
        <dbReference type="Proteomes" id="UP000198870"/>
    </source>
</evidence>
<sequence>MTRSFLVRRARFEVALTFGPEGQAVETALVALLRERVLPVLESVLEGFDWPSGDLLIPALVMDLGEVTATEAAELIPRRFETQLTRMLIDHVRKLRPLPPEAFAYGADAVIRKMKASRPRTGGDGREAVFRRVLKKVLVFGRGGRNMSRVAELWPEFPWVVRHMFFFYAHDRNVPRHGAHYLGRALLKQSAMLLCPEHGGFVGGFVAKTAENRILLKHTAPVSGDADGFERLLWEFTLGYLLVEGKGRFERKQYVSHLISRIASHENVDARRLLLAFQTIFLHVPGIAGQQMREIFGALVRETMVADEKRAGAPDDGADEVLGFPGVLERVLEGRGSVADVDEVMRRLIRGDADIREMVLREGRRADARSAMVKALSHDQLESLVASLGPDEAAAGRFVNHCISHGTVLQQRSPEVQGGEVFSRQLWELSLAFLLVERKSRFNFKRYLQHLISGMASRYNMAYATLLDAFRGVYATGGGKREQDDLALLDELWLEEHQRESRSGTDGKARGARRGEVLSPQGKEASSTVEASLAEEPGGVPSKALSGPDSPEVFSSEGGPSVEGKPGMVRLIRFLDAAEPPGPKEAALCVREIQRGLAANGALMKGVLAGRLTSRHVALRLAGALPVPDSVRVLHLLAPSWRTGVSSMLDAVLGVIDSAGTGSGLGAWKHRIRAWAFQLAASPSGRPMTPSLFLRSLLGWMGRNGSRGQAGELLDRLAVTVRPGASGTLLPVATAIHDVLYGKGAAGDRGASSAVSPPGVPGQEVLPDVPERGDLACDADEKDAHGASLPWDDDEPVEEICRVDSAGLVILSPYLPTLFSRLGYVENGRFKDRSHADRAVLLLHYISHKIVETPDSPMALNRLLCGIASEGLYLGHMTLVEEETNLAEEMLRAVTAHWTALKNTTPDGLRESFLARSGDLILKDGAWHLTVEPRGWDVLLDRLPWGLTPIKHPWMKQVLYVNWR</sequence>
<dbReference type="OrthoDB" id="499748at2"/>
<dbReference type="Proteomes" id="UP000198870">
    <property type="component" value="Unassembled WGS sequence"/>
</dbReference>
<dbReference type="AlphaFoldDB" id="A0A1G5DJD2"/>
<organism evidence="2 3">
    <name type="scientific">Desulfoluna spongiiphila</name>
    <dbReference type="NCBI Taxonomy" id="419481"/>
    <lineage>
        <taxon>Bacteria</taxon>
        <taxon>Pseudomonadati</taxon>
        <taxon>Thermodesulfobacteriota</taxon>
        <taxon>Desulfobacteria</taxon>
        <taxon>Desulfobacterales</taxon>
        <taxon>Desulfolunaceae</taxon>
        <taxon>Desulfoluna</taxon>
    </lineage>
</organism>
<dbReference type="RefSeq" id="WP_092210010.1">
    <property type="nucleotide sequence ID" value="NZ_FMUX01000004.1"/>
</dbReference>
<protein>
    <submittedName>
        <fullName evidence="2">Uncharacterized protein</fullName>
    </submittedName>
</protein>